<reference evidence="1" key="1">
    <citation type="submission" date="2020-08" db="EMBL/GenBank/DDBJ databases">
        <title>Genome public.</title>
        <authorList>
            <person name="Liu C."/>
            <person name="Sun Q."/>
        </authorList>
    </citation>
    <scope>NUCLEOTIDE SEQUENCE</scope>
    <source>
        <strain evidence="1">NSJ-12</strain>
    </source>
</reference>
<gene>
    <name evidence="1" type="ORF">H8718_00555</name>
</gene>
<dbReference type="AlphaFoldDB" id="A0A926EH58"/>
<protein>
    <recommendedName>
        <fullName evidence="3">Polymer-forming protein</fullName>
    </recommendedName>
</protein>
<dbReference type="Proteomes" id="UP000655830">
    <property type="component" value="Unassembled WGS sequence"/>
</dbReference>
<evidence type="ECO:0000313" key="2">
    <source>
        <dbReference type="Proteomes" id="UP000655830"/>
    </source>
</evidence>
<dbReference type="EMBL" id="JACRSY010000001">
    <property type="protein sequence ID" value="MBC8578028.1"/>
    <property type="molecule type" value="Genomic_DNA"/>
</dbReference>
<evidence type="ECO:0000313" key="1">
    <source>
        <dbReference type="EMBL" id="MBC8578028.1"/>
    </source>
</evidence>
<proteinExistence type="predicted"/>
<accession>A0A926EH58</accession>
<keyword evidence="2" id="KW-1185">Reference proteome</keyword>
<comment type="caution">
    <text evidence="1">The sequence shown here is derived from an EMBL/GenBank/DDBJ whole genome shotgun (WGS) entry which is preliminary data.</text>
</comment>
<sequence>MASGNVVIMGDGKCIEGTYNKVRIMGNGEVDGSIKCNKFSSAGSAEGNGSIQFCKCKTAGYFGFKGYLEGNELQIMGYGQVDGHIKVDTFRAYGMLNLTDTLQAETFILRGGIEQAQAIHCEQIFIELLGGCNVKEIGGGEIRIGKTVKIVESGLKNKFLSSVKIKVGDENSRLEAEVIEGDTIYVDTAKIGVVRGKHIEIGPKCEIDKIEYSESLKIHESAKIGQQIQITTRRDR</sequence>
<organism evidence="1 2">
    <name type="scientific">Zhenhengia yiwuensis</name>
    <dbReference type="NCBI Taxonomy" id="2763666"/>
    <lineage>
        <taxon>Bacteria</taxon>
        <taxon>Bacillati</taxon>
        <taxon>Bacillota</taxon>
        <taxon>Clostridia</taxon>
        <taxon>Lachnospirales</taxon>
        <taxon>Lachnospiraceae</taxon>
        <taxon>Zhenhengia</taxon>
    </lineage>
</organism>
<name>A0A926EH58_9FIRM</name>
<evidence type="ECO:0008006" key="3">
    <source>
        <dbReference type="Google" id="ProtNLM"/>
    </source>
</evidence>
<dbReference type="RefSeq" id="WP_249331129.1">
    <property type="nucleotide sequence ID" value="NZ_JACRSY010000001.1"/>
</dbReference>